<accession>A0A1N7IM65</accession>
<proteinExistence type="predicted"/>
<dbReference type="InterPro" id="IPR001322">
    <property type="entry name" value="Lamin_tail_dom"/>
</dbReference>
<keyword evidence="2" id="KW-0472">Membrane</keyword>
<dbReference type="Pfam" id="PF13449">
    <property type="entry name" value="Phytase-like"/>
    <property type="match status" value="1"/>
</dbReference>
<evidence type="ECO:0000259" key="4">
    <source>
        <dbReference type="PROSITE" id="PS51841"/>
    </source>
</evidence>
<keyword evidence="2" id="KW-0812">Transmembrane</keyword>
<feature type="region of interest" description="Disordered" evidence="1">
    <location>
        <begin position="153"/>
        <end position="188"/>
    </location>
</feature>
<dbReference type="AlphaFoldDB" id="A0A1N7IM65"/>
<reference evidence="6" key="1">
    <citation type="submission" date="2017-01" db="EMBL/GenBank/DDBJ databases">
        <authorList>
            <person name="Varghese N."/>
            <person name="Submissions S."/>
        </authorList>
    </citation>
    <scope>NUCLEOTIDE SEQUENCE [LARGE SCALE GENOMIC DNA]</scope>
    <source>
        <strain evidence="6">DSM 44531</strain>
    </source>
</reference>
<dbReference type="InterPro" id="IPR011042">
    <property type="entry name" value="6-blade_b-propeller_TolB-like"/>
</dbReference>
<sequence>MSRSRFRAALALPATAALALSALAVPASAAETADKSSLVINEVVSNDDPVGDWVELANTDDNLDLDISGWKVLDDKDDHTPIVFPEGTKVESGGYFAFYTDGAANTPNGSEGFGLGKGDSVRVYDAEGNLVAETTWEGHVLPSWGRVPDKTGEFAATGASTRGAKNEAAAEQPGDDEPAAPEASQPWPYDNVYDVDLGGDFTGDDMSGVDFDDNGRAWVVNNGSGKLYALDFDEAAKKYTLAGTWTLKYADGTGTLDAEGVTVGPDGAIYVATERNNDDKKVSRPSVLRFEVEDGAETLTATHEWNLKDIVGEIEPNAGLEAISYIPEQKLFAVGVEADGKVYFLDLAEDGTHELKQEYQSPFAGVMALDYRQQDKQLRVLCDEACDGQSILLSHNGTEFVEDSEIQARPAHFANLANEGFGSYTTTSECVGGKAEATTRFLWADDGVADGISMRGAQDVRTVDCGTEGSSNGGSSAGAVIGTIFGVLLAFLAGIASAGPIAQWAKDNLGVEIKLPF</sequence>
<dbReference type="SUPFAM" id="SSF74853">
    <property type="entry name" value="Lamin A/C globular tail domain"/>
    <property type="match status" value="1"/>
</dbReference>
<dbReference type="EMBL" id="FTOF01000001">
    <property type="protein sequence ID" value="SIS38177.1"/>
    <property type="molecule type" value="Genomic_DNA"/>
</dbReference>
<protein>
    <submittedName>
        <fullName evidence="5">Esterase-like activity of phytase</fullName>
    </submittedName>
</protein>
<dbReference type="PROSITE" id="PS51841">
    <property type="entry name" value="LTD"/>
    <property type="match status" value="1"/>
</dbReference>
<feature type="chain" id="PRO_5012275322" evidence="3">
    <location>
        <begin position="30"/>
        <end position="517"/>
    </location>
</feature>
<keyword evidence="3" id="KW-0732">Signal</keyword>
<organism evidence="5 6">
    <name type="scientific">Corynebacterium appendicis CIP 107643</name>
    <dbReference type="NCBI Taxonomy" id="1161099"/>
    <lineage>
        <taxon>Bacteria</taxon>
        <taxon>Bacillati</taxon>
        <taxon>Actinomycetota</taxon>
        <taxon>Actinomycetes</taxon>
        <taxon>Mycobacteriales</taxon>
        <taxon>Corynebacteriaceae</taxon>
        <taxon>Corynebacterium</taxon>
    </lineage>
</organism>
<dbReference type="InterPro" id="IPR036415">
    <property type="entry name" value="Lamin_tail_dom_sf"/>
</dbReference>
<dbReference type="RefSeq" id="WP_076598049.1">
    <property type="nucleotide sequence ID" value="NZ_CP046976.1"/>
</dbReference>
<evidence type="ECO:0000256" key="1">
    <source>
        <dbReference type="SAM" id="MobiDB-lite"/>
    </source>
</evidence>
<dbReference type="Proteomes" id="UP000186292">
    <property type="component" value="Unassembled WGS sequence"/>
</dbReference>
<dbReference type="Pfam" id="PF00932">
    <property type="entry name" value="LTD"/>
    <property type="match status" value="1"/>
</dbReference>
<name>A0A1N7IM65_9CORY</name>
<dbReference type="STRING" id="1161099.SAMN05444817_10126"/>
<dbReference type="Gene3D" id="2.60.40.1260">
    <property type="entry name" value="Lamin Tail domain"/>
    <property type="match status" value="1"/>
</dbReference>
<dbReference type="Gene3D" id="2.120.10.30">
    <property type="entry name" value="TolB, C-terminal domain"/>
    <property type="match status" value="1"/>
</dbReference>
<feature type="transmembrane region" description="Helical" evidence="2">
    <location>
        <begin position="477"/>
        <end position="496"/>
    </location>
</feature>
<dbReference type="InterPro" id="IPR027372">
    <property type="entry name" value="Phytase-like_dom"/>
</dbReference>
<dbReference type="SUPFAM" id="SSF101898">
    <property type="entry name" value="NHL repeat"/>
    <property type="match status" value="1"/>
</dbReference>
<feature type="signal peptide" evidence="3">
    <location>
        <begin position="1"/>
        <end position="29"/>
    </location>
</feature>
<evidence type="ECO:0000313" key="6">
    <source>
        <dbReference type="Proteomes" id="UP000186292"/>
    </source>
</evidence>
<keyword evidence="6" id="KW-1185">Reference proteome</keyword>
<feature type="domain" description="LTD" evidence="4">
    <location>
        <begin position="26"/>
        <end position="138"/>
    </location>
</feature>
<gene>
    <name evidence="5" type="ORF">SAMN05444817_10126</name>
</gene>
<keyword evidence="2" id="KW-1133">Transmembrane helix</keyword>
<evidence type="ECO:0000256" key="2">
    <source>
        <dbReference type="SAM" id="Phobius"/>
    </source>
</evidence>
<evidence type="ECO:0000256" key="3">
    <source>
        <dbReference type="SAM" id="SignalP"/>
    </source>
</evidence>
<dbReference type="OrthoDB" id="5380360at2"/>
<evidence type="ECO:0000313" key="5">
    <source>
        <dbReference type="EMBL" id="SIS38177.1"/>
    </source>
</evidence>